<dbReference type="PROSITE" id="PS50943">
    <property type="entry name" value="HTH_CROC1"/>
    <property type="match status" value="1"/>
</dbReference>
<dbReference type="Pfam" id="PF01381">
    <property type="entry name" value="HTH_3"/>
    <property type="match status" value="1"/>
</dbReference>
<dbReference type="SUPFAM" id="SSF47413">
    <property type="entry name" value="lambda repressor-like DNA-binding domains"/>
    <property type="match status" value="1"/>
</dbReference>
<feature type="domain" description="HTH cro/C1-type" evidence="1">
    <location>
        <begin position="24"/>
        <end position="79"/>
    </location>
</feature>
<dbReference type="InterPro" id="IPR001387">
    <property type="entry name" value="Cro/C1-type_HTH"/>
</dbReference>
<sequence length="125" mass="14191">MAYRKPKQSPGYKRNEQSALARQIQADLQKLGMTQKELATASGMPEARVSRILRGGKVRLTEQDINQLALGLRKTTAERDNLRYLAWPELYEIDKALKRRDGCVFLLNCELAEQGLPLLGSNFEE</sequence>
<protein>
    <submittedName>
        <fullName evidence="2">Helix-turn-helix domain-containing protein</fullName>
    </submittedName>
</protein>
<dbReference type="InterPro" id="IPR010982">
    <property type="entry name" value="Lambda_DNA-bd_dom_sf"/>
</dbReference>
<evidence type="ECO:0000313" key="3">
    <source>
        <dbReference type="Proteomes" id="UP000660021"/>
    </source>
</evidence>
<gene>
    <name evidence="2" type="ORF">H8S34_07005</name>
</gene>
<proteinExistence type="predicted"/>
<dbReference type="EMBL" id="JACOPR010000003">
    <property type="protein sequence ID" value="MBC5730582.1"/>
    <property type="molecule type" value="Genomic_DNA"/>
</dbReference>
<name>A0ABR7HST4_9FIRM</name>
<dbReference type="RefSeq" id="WP_186963463.1">
    <property type="nucleotide sequence ID" value="NZ_JACOPR010000003.1"/>
</dbReference>
<accession>A0ABR7HST4</accession>
<dbReference type="Gene3D" id="1.10.260.40">
    <property type="entry name" value="lambda repressor-like DNA-binding domains"/>
    <property type="match status" value="1"/>
</dbReference>
<organism evidence="2 3">
    <name type="scientific">Pseudoflavonifractor hominis</name>
    <dbReference type="NCBI Taxonomy" id="2763059"/>
    <lineage>
        <taxon>Bacteria</taxon>
        <taxon>Bacillati</taxon>
        <taxon>Bacillota</taxon>
        <taxon>Clostridia</taxon>
        <taxon>Eubacteriales</taxon>
        <taxon>Oscillospiraceae</taxon>
        <taxon>Pseudoflavonifractor</taxon>
    </lineage>
</organism>
<comment type="caution">
    <text evidence="2">The sequence shown here is derived from an EMBL/GenBank/DDBJ whole genome shotgun (WGS) entry which is preliminary data.</text>
</comment>
<evidence type="ECO:0000313" key="2">
    <source>
        <dbReference type="EMBL" id="MBC5730582.1"/>
    </source>
</evidence>
<keyword evidence="3" id="KW-1185">Reference proteome</keyword>
<reference evidence="2 3" key="1">
    <citation type="submission" date="2020-08" db="EMBL/GenBank/DDBJ databases">
        <title>Genome public.</title>
        <authorList>
            <person name="Liu C."/>
            <person name="Sun Q."/>
        </authorList>
    </citation>
    <scope>NUCLEOTIDE SEQUENCE [LARGE SCALE GENOMIC DNA]</scope>
    <source>
        <strain evidence="2 3">New-38</strain>
    </source>
</reference>
<dbReference type="SMART" id="SM00530">
    <property type="entry name" value="HTH_XRE"/>
    <property type="match status" value="1"/>
</dbReference>
<dbReference type="CDD" id="cd00093">
    <property type="entry name" value="HTH_XRE"/>
    <property type="match status" value="1"/>
</dbReference>
<evidence type="ECO:0000259" key="1">
    <source>
        <dbReference type="PROSITE" id="PS50943"/>
    </source>
</evidence>
<dbReference type="Proteomes" id="UP000660021">
    <property type="component" value="Unassembled WGS sequence"/>
</dbReference>